<organism evidence="3 4">
    <name type="scientific">Candidatus Campbellbacteria bacterium RIFCSPLOWO2_01_FULL_34_15</name>
    <dbReference type="NCBI Taxonomy" id="1797579"/>
    <lineage>
        <taxon>Bacteria</taxon>
        <taxon>Candidatus Campbelliibacteriota</taxon>
    </lineage>
</organism>
<sequence>MRIFIRSIFFFILLLAFLCLLKTFVTQDSSLNGKEFLFILSLSSFFGLILSLVWQVFSEKRAYEKYIITEIKEINELYKNNVVTAMSLVFEYLSRSKNILRHPAWVLVIGSKKEKIDSSLLSEDCTAQFLSGCVIQLRSSLRFGEHDGGYDKLLGIFLDITQSLNYPAKCGYFPEFKLVEGGLSSAYLFKENILPFKLNFFFQQLREIRNYFEEKQDELKKEIERLEKLELEDQE</sequence>
<protein>
    <submittedName>
        <fullName evidence="3">Uncharacterized protein</fullName>
    </submittedName>
</protein>
<feature type="coiled-coil region" evidence="1">
    <location>
        <begin position="202"/>
        <end position="232"/>
    </location>
</feature>
<reference evidence="3 4" key="1">
    <citation type="journal article" date="2016" name="Nat. Commun.">
        <title>Thousands of microbial genomes shed light on interconnected biogeochemical processes in an aquifer system.</title>
        <authorList>
            <person name="Anantharaman K."/>
            <person name="Brown C.T."/>
            <person name="Hug L.A."/>
            <person name="Sharon I."/>
            <person name="Castelle C.J."/>
            <person name="Probst A.J."/>
            <person name="Thomas B.C."/>
            <person name="Singh A."/>
            <person name="Wilkins M.J."/>
            <person name="Karaoz U."/>
            <person name="Brodie E.L."/>
            <person name="Williams K.H."/>
            <person name="Hubbard S.S."/>
            <person name="Banfield J.F."/>
        </authorList>
    </citation>
    <scope>NUCLEOTIDE SEQUENCE [LARGE SCALE GENOMIC DNA]</scope>
</reference>
<comment type="caution">
    <text evidence="3">The sequence shown here is derived from an EMBL/GenBank/DDBJ whole genome shotgun (WGS) entry which is preliminary data.</text>
</comment>
<evidence type="ECO:0000313" key="4">
    <source>
        <dbReference type="Proteomes" id="UP000176865"/>
    </source>
</evidence>
<gene>
    <name evidence="3" type="ORF">A2996_00780</name>
</gene>
<evidence type="ECO:0000256" key="2">
    <source>
        <dbReference type="SAM" id="Phobius"/>
    </source>
</evidence>
<keyword evidence="1" id="KW-0175">Coiled coil</keyword>
<keyword evidence="2" id="KW-0812">Transmembrane</keyword>
<name>A0A1F5EMY4_9BACT</name>
<proteinExistence type="predicted"/>
<accession>A0A1F5EMY4</accession>
<evidence type="ECO:0000256" key="1">
    <source>
        <dbReference type="SAM" id="Coils"/>
    </source>
</evidence>
<dbReference type="AlphaFoldDB" id="A0A1F5EMY4"/>
<keyword evidence="2" id="KW-1133">Transmembrane helix</keyword>
<feature type="transmembrane region" description="Helical" evidence="2">
    <location>
        <begin position="36"/>
        <end position="57"/>
    </location>
</feature>
<dbReference type="STRING" id="1797579.A2996_00780"/>
<dbReference type="EMBL" id="MFAB01000016">
    <property type="protein sequence ID" value="OGD68743.1"/>
    <property type="molecule type" value="Genomic_DNA"/>
</dbReference>
<evidence type="ECO:0000313" key="3">
    <source>
        <dbReference type="EMBL" id="OGD68743.1"/>
    </source>
</evidence>
<keyword evidence="2" id="KW-0472">Membrane</keyword>
<dbReference type="Proteomes" id="UP000176865">
    <property type="component" value="Unassembled WGS sequence"/>
</dbReference>